<dbReference type="GO" id="GO:0016616">
    <property type="term" value="F:oxidoreductase activity, acting on the CH-OH group of donors, NAD or NADP as acceptor"/>
    <property type="evidence" value="ECO:0007669"/>
    <property type="project" value="UniProtKB-ARBA"/>
</dbReference>
<dbReference type="PANTHER" id="PTHR43401:SF5">
    <property type="entry name" value="ALCOHOL DEHYDROGENASE-RELATED"/>
    <property type="match status" value="1"/>
</dbReference>
<dbReference type="AlphaFoldDB" id="A0AAU7BQM2"/>
<dbReference type="SUPFAM" id="SSF51735">
    <property type="entry name" value="NAD(P)-binding Rossmann-fold domains"/>
    <property type="match status" value="1"/>
</dbReference>
<organism evidence="6">
    <name type="scientific">Pontimicrobium sp. SW4</name>
    <dbReference type="NCBI Taxonomy" id="3153519"/>
    <lineage>
        <taxon>Bacteria</taxon>
        <taxon>Pseudomonadati</taxon>
        <taxon>Bacteroidota</taxon>
        <taxon>Flavobacteriia</taxon>
        <taxon>Flavobacteriales</taxon>
        <taxon>Flavobacteriaceae</taxon>
        <taxon>Pontimicrobium</taxon>
    </lineage>
</organism>
<comment type="similarity">
    <text evidence="4">Belongs to the zinc-containing alcohol dehydrogenase family.</text>
</comment>
<accession>A0AAU7BQM2</accession>
<sequence length="345" mass="37087">MRAAVFEAFQGPITIQNINDPTPKNDGVVVKVNATGLCRSDWHGWMGHDQDIVLPHVPGHELVGIIVEVGKDIKNFKIGDRVTIPFVAGCGNCGECKSGNQQVCDHQSQAGFTHHGSFAEYVALDYADTNLVKLPEEINDVTAATLGCRFITAFRAIVAQGKVSKGQHVAIHGCGGVGLSAIMIANALGAQVTAIDINNETLALAKQLGAQYIVNAMNSNVVEAIKDISKGGAHVSMDALGSEITCLNSIASLKKRGKHLQVGLMTGNHKHLKIPMDRILADELEIIGSHGMQAHKYPEMLKMIIEGKLHPEKLIEKTITLEEAAAALPKMNKFENKGVLVVNRF</sequence>
<dbReference type="RefSeq" id="WP_347922667.1">
    <property type="nucleotide sequence ID" value="NZ_CP157199.1"/>
</dbReference>
<dbReference type="InterPro" id="IPR002328">
    <property type="entry name" value="ADH_Zn_CS"/>
</dbReference>
<keyword evidence="2 4" id="KW-0862">Zinc</keyword>
<dbReference type="SUPFAM" id="SSF50129">
    <property type="entry name" value="GroES-like"/>
    <property type="match status" value="1"/>
</dbReference>
<protein>
    <submittedName>
        <fullName evidence="6">Zinc-dependent alcohol dehydrogenase family protein</fullName>
    </submittedName>
</protein>
<dbReference type="Pfam" id="PF00107">
    <property type="entry name" value="ADH_zinc_N"/>
    <property type="match status" value="1"/>
</dbReference>
<evidence type="ECO:0000256" key="1">
    <source>
        <dbReference type="ARBA" id="ARBA00022723"/>
    </source>
</evidence>
<evidence type="ECO:0000256" key="2">
    <source>
        <dbReference type="ARBA" id="ARBA00022833"/>
    </source>
</evidence>
<name>A0AAU7BQM2_9FLAO</name>
<dbReference type="EMBL" id="CP157199">
    <property type="protein sequence ID" value="XBG60459.1"/>
    <property type="molecule type" value="Genomic_DNA"/>
</dbReference>
<dbReference type="Pfam" id="PF08240">
    <property type="entry name" value="ADH_N"/>
    <property type="match status" value="1"/>
</dbReference>
<dbReference type="PANTHER" id="PTHR43401">
    <property type="entry name" value="L-THREONINE 3-DEHYDROGENASE"/>
    <property type="match status" value="1"/>
</dbReference>
<dbReference type="PROSITE" id="PS00059">
    <property type="entry name" value="ADH_ZINC"/>
    <property type="match status" value="1"/>
</dbReference>
<feature type="domain" description="Enoyl reductase (ER)" evidence="5">
    <location>
        <begin position="11"/>
        <end position="342"/>
    </location>
</feature>
<dbReference type="GO" id="GO:0008270">
    <property type="term" value="F:zinc ion binding"/>
    <property type="evidence" value="ECO:0007669"/>
    <property type="project" value="InterPro"/>
</dbReference>
<reference evidence="6" key="1">
    <citation type="submission" date="2024-05" db="EMBL/GenBank/DDBJ databases">
        <title>Pontimicrobium maritimus sp. nov., isolated form sea water.</title>
        <authorList>
            <person name="Muhammad N."/>
            <person name="Vuong T.Q."/>
            <person name="Han H.L."/>
            <person name="Kim S.-G."/>
        </authorList>
    </citation>
    <scope>NUCLEOTIDE SEQUENCE</scope>
    <source>
        <strain evidence="6">SW4</strain>
    </source>
</reference>
<dbReference type="CDD" id="cd08260">
    <property type="entry name" value="Zn_ADH6"/>
    <property type="match status" value="1"/>
</dbReference>
<keyword evidence="1 4" id="KW-0479">Metal-binding</keyword>
<dbReference type="Gene3D" id="3.90.180.10">
    <property type="entry name" value="Medium-chain alcohol dehydrogenases, catalytic domain"/>
    <property type="match status" value="1"/>
</dbReference>
<proteinExistence type="inferred from homology"/>
<evidence type="ECO:0000256" key="3">
    <source>
        <dbReference type="ARBA" id="ARBA00023002"/>
    </source>
</evidence>
<comment type="cofactor">
    <cofactor evidence="4">
        <name>Zn(2+)</name>
        <dbReference type="ChEBI" id="CHEBI:29105"/>
    </cofactor>
</comment>
<dbReference type="InterPro" id="IPR011032">
    <property type="entry name" value="GroES-like_sf"/>
</dbReference>
<dbReference type="SMART" id="SM00829">
    <property type="entry name" value="PKS_ER"/>
    <property type="match status" value="1"/>
</dbReference>
<dbReference type="InterPro" id="IPR013154">
    <property type="entry name" value="ADH-like_N"/>
</dbReference>
<keyword evidence="3" id="KW-0560">Oxidoreductase</keyword>
<dbReference type="InterPro" id="IPR013149">
    <property type="entry name" value="ADH-like_C"/>
</dbReference>
<dbReference type="InterPro" id="IPR036291">
    <property type="entry name" value="NAD(P)-bd_dom_sf"/>
</dbReference>
<dbReference type="InterPro" id="IPR020843">
    <property type="entry name" value="ER"/>
</dbReference>
<evidence type="ECO:0000313" key="6">
    <source>
        <dbReference type="EMBL" id="XBG60459.1"/>
    </source>
</evidence>
<gene>
    <name evidence="6" type="ORF">ABGB03_11390</name>
</gene>
<evidence type="ECO:0000256" key="4">
    <source>
        <dbReference type="RuleBase" id="RU361277"/>
    </source>
</evidence>
<dbReference type="InterPro" id="IPR050129">
    <property type="entry name" value="Zn_alcohol_dh"/>
</dbReference>
<evidence type="ECO:0000259" key="5">
    <source>
        <dbReference type="SMART" id="SM00829"/>
    </source>
</evidence>